<gene>
    <name evidence="8" type="ORF">RIL96_06545</name>
</gene>
<evidence type="ECO:0000256" key="6">
    <source>
        <dbReference type="SAM" id="MobiDB-lite"/>
    </source>
</evidence>
<dbReference type="CDD" id="cd01127">
    <property type="entry name" value="TrwB_TraG_TraD_VirD4"/>
    <property type="match status" value="1"/>
</dbReference>
<keyword evidence="3" id="KW-0812">Transmembrane</keyword>
<dbReference type="Pfam" id="PF12696">
    <property type="entry name" value="TraG-D_C"/>
    <property type="match status" value="1"/>
</dbReference>
<evidence type="ECO:0000256" key="1">
    <source>
        <dbReference type="ARBA" id="ARBA00004651"/>
    </source>
</evidence>
<comment type="subcellular location">
    <subcellularLocation>
        <location evidence="1">Cell membrane</location>
        <topology evidence="1">Multi-pass membrane protein</topology>
    </subcellularLocation>
</comment>
<protein>
    <submittedName>
        <fullName evidence="8">TraM recognition domain-containing protein</fullName>
    </submittedName>
</protein>
<accession>A0ABU2DRU2</accession>
<proteinExistence type="predicted"/>
<dbReference type="PANTHER" id="PTHR37937:SF1">
    <property type="entry name" value="CONJUGATIVE TRANSFER: DNA TRANSPORT"/>
    <property type="match status" value="1"/>
</dbReference>
<evidence type="ECO:0000256" key="4">
    <source>
        <dbReference type="ARBA" id="ARBA00022989"/>
    </source>
</evidence>
<evidence type="ECO:0000259" key="7">
    <source>
        <dbReference type="Pfam" id="PF12696"/>
    </source>
</evidence>
<dbReference type="PANTHER" id="PTHR37937">
    <property type="entry name" value="CONJUGATIVE TRANSFER: DNA TRANSPORT"/>
    <property type="match status" value="1"/>
</dbReference>
<feature type="compositionally biased region" description="Low complexity" evidence="6">
    <location>
        <begin position="23"/>
        <end position="32"/>
    </location>
</feature>
<dbReference type="SUPFAM" id="SSF52540">
    <property type="entry name" value="P-loop containing nucleoside triphosphate hydrolases"/>
    <property type="match status" value="1"/>
</dbReference>
<dbReference type="Gene3D" id="3.40.50.300">
    <property type="entry name" value="P-loop containing nucleotide triphosphate hydrolases"/>
    <property type="match status" value="1"/>
</dbReference>
<evidence type="ECO:0000313" key="9">
    <source>
        <dbReference type="Proteomes" id="UP001251870"/>
    </source>
</evidence>
<evidence type="ECO:0000313" key="8">
    <source>
        <dbReference type="EMBL" id="MDR8019222.1"/>
    </source>
</evidence>
<dbReference type="InterPro" id="IPR027417">
    <property type="entry name" value="P-loop_NTPase"/>
</dbReference>
<evidence type="ECO:0000256" key="3">
    <source>
        <dbReference type="ARBA" id="ARBA00022692"/>
    </source>
</evidence>
<dbReference type="EMBL" id="JAVKGR010000006">
    <property type="protein sequence ID" value="MDR8019222.1"/>
    <property type="molecule type" value="Genomic_DNA"/>
</dbReference>
<comment type="caution">
    <text evidence="8">The sequence shown here is derived from an EMBL/GenBank/DDBJ whole genome shotgun (WGS) entry which is preliminary data.</text>
</comment>
<evidence type="ECO:0000256" key="5">
    <source>
        <dbReference type="ARBA" id="ARBA00023136"/>
    </source>
</evidence>
<organism evidence="8 9">
    <name type="scientific">Nesterenkonia aerolata</name>
    <dbReference type="NCBI Taxonomy" id="3074079"/>
    <lineage>
        <taxon>Bacteria</taxon>
        <taxon>Bacillati</taxon>
        <taxon>Actinomycetota</taxon>
        <taxon>Actinomycetes</taxon>
        <taxon>Micrococcales</taxon>
        <taxon>Micrococcaceae</taxon>
        <taxon>Nesterenkonia</taxon>
    </lineage>
</organism>
<name>A0ABU2DRU2_9MICC</name>
<feature type="region of interest" description="Disordered" evidence="6">
    <location>
        <begin position="1"/>
        <end position="37"/>
    </location>
</feature>
<keyword evidence="4" id="KW-1133">Transmembrane helix</keyword>
<dbReference type="InterPro" id="IPR032689">
    <property type="entry name" value="TraG-D_C"/>
</dbReference>
<keyword evidence="5" id="KW-0472">Membrane</keyword>
<dbReference type="InterPro" id="IPR051539">
    <property type="entry name" value="T4SS-coupling_protein"/>
</dbReference>
<evidence type="ECO:0000256" key="2">
    <source>
        <dbReference type="ARBA" id="ARBA00022475"/>
    </source>
</evidence>
<dbReference type="Proteomes" id="UP001251870">
    <property type="component" value="Unassembled WGS sequence"/>
</dbReference>
<keyword evidence="9" id="KW-1185">Reference proteome</keyword>
<reference evidence="8 9" key="1">
    <citation type="submission" date="2023-09" db="EMBL/GenBank/DDBJ databases">
        <title>Description of three actinobacteria isolated from air of manufacturing shop in a pharmaceutical factory.</title>
        <authorList>
            <person name="Zhang D.-F."/>
        </authorList>
    </citation>
    <scope>NUCLEOTIDE SEQUENCE [LARGE SCALE GENOMIC DNA]</scope>
    <source>
        <strain evidence="8 9">LY-0111</strain>
    </source>
</reference>
<feature type="domain" description="TraD/TraG TraM recognition site" evidence="7">
    <location>
        <begin position="299"/>
        <end position="411"/>
    </location>
</feature>
<keyword evidence="2" id="KW-1003">Cell membrane</keyword>
<dbReference type="RefSeq" id="WP_310548215.1">
    <property type="nucleotide sequence ID" value="NZ_JAVKGR010000006.1"/>
</dbReference>
<sequence length="438" mass="46393">MKKKTDSPKEWTQQTPYGGCTPGTGKPATTAPHILISGPTGSGKSARVLSVGALLWRGPRVVVSSKTDLAKLLVEKGIHKRGPVYIMDLAGELDPSFEWLQGVDYQMVVSDPCALIEGDDDALAMASLLMKVGALGASDSGDVGGGNDAFWQTLAAQPMAALLLAGKASGEGISWAVRAAAKAEAEEGDNSPSWPAALDLIQNTSSHAPDLLAVAGMDAKLKDSLTATMKAGFTPWLLNNVTGKGQDVIPFSPSMLEGPGEPTLAVVAPADGVAAGAAVGAVETIIRHWRKGIERGLDRVLLAVDEAVNTCYLPKLPTYVTEARGLGIACMIAVQSTRQMKLRWGEKGAEVLREVFPAHLILRGAPEKELLEAAAWWDGEEDVLRDSIGADQRKSASYERAPRTHPTDLLPRDVTVGRLLLYGQKGIEVELPGIWELA</sequence>